<dbReference type="EMBL" id="KN732448">
    <property type="protein sequence ID" value="KIH58999.1"/>
    <property type="molecule type" value="Genomic_DNA"/>
</dbReference>
<evidence type="ECO:0000256" key="1">
    <source>
        <dbReference type="SAM" id="Coils"/>
    </source>
</evidence>
<proteinExistence type="predicted"/>
<keyword evidence="4" id="KW-1185">Reference proteome</keyword>
<dbReference type="Proteomes" id="UP000054047">
    <property type="component" value="Unassembled WGS sequence"/>
</dbReference>
<dbReference type="AlphaFoldDB" id="A0A0C2GJG1"/>
<reference evidence="3 4" key="1">
    <citation type="submission" date="2013-12" db="EMBL/GenBank/DDBJ databases">
        <title>Draft genome of the parsitic nematode Ancylostoma duodenale.</title>
        <authorList>
            <person name="Mitreva M."/>
        </authorList>
    </citation>
    <scope>NUCLEOTIDE SEQUENCE [LARGE SCALE GENOMIC DNA]</scope>
    <source>
        <strain evidence="3 4">Zhejiang</strain>
    </source>
</reference>
<name>A0A0C2GJG1_9BILA</name>
<evidence type="ECO:0000313" key="4">
    <source>
        <dbReference type="Proteomes" id="UP000054047"/>
    </source>
</evidence>
<feature type="coiled-coil region" evidence="1">
    <location>
        <begin position="55"/>
        <end position="82"/>
    </location>
</feature>
<gene>
    <name evidence="3" type="ORF">ANCDUO_10784</name>
</gene>
<evidence type="ECO:0000256" key="2">
    <source>
        <dbReference type="SAM" id="MobiDB-lite"/>
    </source>
</evidence>
<protein>
    <submittedName>
        <fullName evidence="3">Uncharacterized protein</fullName>
    </submittedName>
</protein>
<keyword evidence="1" id="KW-0175">Coiled coil</keyword>
<feature type="region of interest" description="Disordered" evidence="2">
    <location>
        <begin position="1"/>
        <end position="30"/>
    </location>
</feature>
<evidence type="ECO:0000313" key="3">
    <source>
        <dbReference type="EMBL" id="KIH58999.1"/>
    </source>
</evidence>
<accession>A0A0C2GJG1</accession>
<organism evidence="3 4">
    <name type="scientific">Ancylostoma duodenale</name>
    <dbReference type="NCBI Taxonomy" id="51022"/>
    <lineage>
        <taxon>Eukaryota</taxon>
        <taxon>Metazoa</taxon>
        <taxon>Ecdysozoa</taxon>
        <taxon>Nematoda</taxon>
        <taxon>Chromadorea</taxon>
        <taxon>Rhabditida</taxon>
        <taxon>Rhabditina</taxon>
        <taxon>Rhabditomorpha</taxon>
        <taxon>Strongyloidea</taxon>
        <taxon>Ancylostomatidae</taxon>
        <taxon>Ancylostomatinae</taxon>
        <taxon>Ancylostoma</taxon>
    </lineage>
</organism>
<sequence length="101" mass="11593">MFQQAMQRDVGGGGQRQRVPSDKDSVTSESEITIIDRFASSSSPCHSNSNYSEHCDRLREHLEQALIEREKLELQNEQLLKQWEEALEYVTTVGPQRISID</sequence>